<dbReference type="AlphaFoldDB" id="A0A174HF10"/>
<feature type="transmembrane region" description="Helical" evidence="1">
    <location>
        <begin position="35"/>
        <end position="54"/>
    </location>
</feature>
<comment type="caution">
    <text evidence="2">The sequence shown here is derived from an EMBL/GenBank/DDBJ whole genome shotgun (WGS) entry which is preliminary data.</text>
</comment>
<reference evidence="2 3" key="1">
    <citation type="submission" date="2015-09" db="EMBL/GenBank/DDBJ databases">
        <authorList>
            <consortium name="Pathogen Informatics"/>
        </authorList>
    </citation>
    <scope>NUCLEOTIDE SEQUENCE [LARGE SCALE GENOMIC DNA]</scope>
    <source>
        <strain evidence="2 3">2789STDY5608822</strain>
    </source>
</reference>
<gene>
    <name evidence="2" type="ORF">ERS852380_02940</name>
</gene>
<sequence>MFDSLCCLCSFLYTRPIFGDEVIFDHIGEIGDTIGGLTAPVIGLLNAVLLYLTLREQFEFNEKQKKSVKEDQFKNTFFQLLEAQRNIVPRLKADFLFLKNWNKYKTTC</sequence>
<dbReference type="EMBL" id="CYYK01000010">
    <property type="protein sequence ID" value="CUO71710.1"/>
    <property type="molecule type" value="Genomic_DNA"/>
</dbReference>
<evidence type="ECO:0000256" key="1">
    <source>
        <dbReference type="SAM" id="Phobius"/>
    </source>
</evidence>
<keyword evidence="1" id="KW-1133">Transmembrane helix</keyword>
<keyword evidence="1" id="KW-0472">Membrane</keyword>
<proteinExistence type="predicted"/>
<keyword evidence="1" id="KW-0812">Transmembrane</keyword>
<protein>
    <submittedName>
        <fullName evidence="2">Uncharacterized protein</fullName>
    </submittedName>
</protein>
<organism evidence="2 3">
    <name type="scientific">Parabacteroides distasonis</name>
    <dbReference type="NCBI Taxonomy" id="823"/>
    <lineage>
        <taxon>Bacteria</taxon>
        <taxon>Pseudomonadati</taxon>
        <taxon>Bacteroidota</taxon>
        <taxon>Bacteroidia</taxon>
        <taxon>Bacteroidales</taxon>
        <taxon>Tannerellaceae</taxon>
        <taxon>Parabacteroides</taxon>
    </lineage>
</organism>
<accession>A0A174HF10</accession>
<dbReference type="Proteomes" id="UP000095455">
    <property type="component" value="Unassembled WGS sequence"/>
</dbReference>
<name>A0A174HF10_PARDI</name>
<evidence type="ECO:0000313" key="2">
    <source>
        <dbReference type="EMBL" id="CUO71710.1"/>
    </source>
</evidence>
<evidence type="ECO:0000313" key="3">
    <source>
        <dbReference type="Proteomes" id="UP000095455"/>
    </source>
</evidence>